<proteinExistence type="predicted"/>
<evidence type="ECO:0000313" key="3">
    <source>
        <dbReference type="Proteomes" id="UP001281761"/>
    </source>
</evidence>
<keyword evidence="1" id="KW-0732">Signal</keyword>
<dbReference type="EMBL" id="JARBJD010000028">
    <property type="protein sequence ID" value="KAK2959682.1"/>
    <property type="molecule type" value="Genomic_DNA"/>
</dbReference>
<gene>
    <name evidence="2" type="ORF">BLNAU_5459</name>
</gene>
<sequence length="238" mass="26388">MLNLLIASCSSQVLLALVNADMIPQLITILSPLSLSFTNAQSIHTYLISNVTYGVMLATLLFLTDFKSDSHDEQQAVCETVLKQVLAPSETYIRHLCANRYSIVDGYQCEWFLDLLAQLLQTCPSYQPTMDFVLRMPRFSSFRDNNHAIFENGRNGTCRSWCLAVDTDNEDAARTGHAMTKDAGRSATLLLGKVEMEDSSGLSTRCCQTMKNSVASELLCLSMDLDILLGQSLPLQGR</sequence>
<keyword evidence="3" id="KW-1185">Reference proteome</keyword>
<dbReference type="Proteomes" id="UP001281761">
    <property type="component" value="Unassembled WGS sequence"/>
</dbReference>
<feature type="chain" id="PRO_5045200122" evidence="1">
    <location>
        <begin position="21"/>
        <end position="238"/>
    </location>
</feature>
<organism evidence="2 3">
    <name type="scientific">Blattamonas nauphoetae</name>
    <dbReference type="NCBI Taxonomy" id="2049346"/>
    <lineage>
        <taxon>Eukaryota</taxon>
        <taxon>Metamonada</taxon>
        <taxon>Preaxostyla</taxon>
        <taxon>Oxymonadida</taxon>
        <taxon>Blattamonas</taxon>
    </lineage>
</organism>
<evidence type="ECO:0000256" key="1">
    <source>
        <dbReference type="SAM" id="SignalP"/>
    </source>
</evidence>
<feature type="signal peptide" evidence="1">
    <location>
        <begin position="1"/>
        <end position="20"/>
    </location>
</feature>
<evidence type="ECO:0000313" key="2">
    <source>
        <dbReference type="EMBL" id="KAK2959682.1"/>
    </source>
</evidence>
<accession>A0ABQ9Y7D7</accession>
<reference evidence="2 3" key="1">
    <citation type="journal article" date="2022" name="bioRxiv">
        <title>Genomics of Preaxostyla Flagellates Illuminates Evolutionary Transitions and the Path Towards Mitochondrial Loss.</title>
        <authorList>
            <person name="Novak L.V.F."/>
            <person name="Treitli S.C."/>
            <person name="Pyrih J."/>
            <person name="Halakuc P."/>
            <person name="Pipaliya S.V."/>
            <person name="Vacek V."/>
            <person name="Brzon O."/>
            <person name="Soukal P."/>
            <person name="Eme L."/>
            <person name="Dacks J.B."/>
            <person name="Karnkowska A."/>
            <person name="Elias M."/>
            <person name="Hampl V."/>
        </authorList>
    </citation>
    <scope>NUCLEOTIDE SEQUENCE [LARGE SCALE GENOMIC DNA]</scope>
    <source>
        <strain evidence="2">NAU3</strain>
        <tissue evidence="2">Gut</tissue>
    </source>
</reference>
<protein>
    <submittedName>
        <fullName evidence="2">Uncharacterized protein</fullName>
    </submittedName>
</protein>
<comment type="caution">
    <text evidence="2">The sequence shown here is derived from an EMBL/GenBank/DDBJ whole genome shotgun (WGS) entry which is preliminary data.</text>
</comment>
<name>A0ABQ9Y7D7_9EUKA</name>